<evidence type="ECO:0000256" key="2">
    <source>
        <dbReference type="ARBA" id="ARBA00022527"/>
    </source>
</evidence>
<feature type="domain" description="AGC-kinase C-terminal" evidence="11">
    <location>
        <begin position="256"/>
        <end position="337"/>
    </location>
</feature>
<dbReference type="InterPro" id="IPR000961">
    <property type="entry name" value="AGC-kinase_C"/>
</dbReference>
<dbReference type="PROSITE" id="PS51285">
    <property type="entry name" value="AGC_KINASE_CTER"/>
    <property type="match status" value="1"/>
</dbReference>
<dbReference type="RefSeq" id="XP_047766539.1">
    <property type="nucleotide sequence ID" value="XM_047908728.1"/>
</dbReference>
<dbReference type="InterPro" id="IPR000719">
    <property type="entry name" value="Prot_kinase_dom"/>
</dbReference>
<dbReference type="AlphaFoldDB" id="A0A9Q8PGR7"/>
<feature type="region of interest" description="Disordered" evidence="9">
    <location>
        <begin position="64"/>
        <end position="95"/>
    </location>
</feature>
<evidence type="ECO:0000256" key="5">
    <source>
        <dbReference type="ARBA" id="ARBA00022777"/>
    </source>
</evidence>
<keyword evidence="13" id="KW-1185">Reference proteome</keyword>
<dbReference type="InterPro" id="IPR050236">
    <property type="entry name" value="Ser_Thr_kinase_AGC"/>
</dbReference>
<keyword evidence="5 12" id="KW-0418">Kinase</keyword>
<dbReference type="GO" id="GO:0005524">
    <property type="term" value="F:ATP binding"/>
    <property type="evidence" value="ECO:0007669"/>
    <property type="project" value="UniProtKB-KW"/>
</dbReference>
<evidence type="ECO:0000256" key="3">
    <source>
        <dbReference type="ARBA" id="ARBA00022679"/>
    </source>
</evidence>
<dbReference type="EMBL" id="CP090171">
    <property type="protein sequence ID" value="UJO22173.1"/>
    <property type="molecule type" value="Genomic_DNA"/>
</dbReference>
<keyword evidence="2" id="KW-0723">Serine/threonine-protein kinase</keyword>
<keyword evidence="3" id="KW-0808">Transferase</keyword>
<dbReference type="EC" id="2.7.11.1" evidence="1"/>
<evidence type="ECO:0000259" key="10">
    <source>
        <dbReference type="PROSITE" id="PS50011"/>
    </source>
</evidence>
<evidence type="ECO:0000256" key="6">
    <source>
        <dbReference type="ARBA" id="ARBA00022840"/>
    </source>
</evidence>
<evidence type="ECO:0000256" key="1">
    <source>
        <dbReference type="ARBA" id="ARBA00012513"/>
    </source>
</evidence>
<feature type="compositionally biased region" description="Basic and acidic residues" evidence="9">
    <location>
        <begin position="481"/>
        <end position="491"/>
    </location>
</feature>
<dbReference type="SMART" id="SM00220">
    <property type="entry name" value="S_TKc"/>
    <property type="match status" value="1"/>
</dbReference>
<comment type="catalytic activity">
    <reaction evidence="7">
        <text>L-threonyl-[protein] + ATP = O-phospho-L-threonyl-[protein] + ADP + H(+)</text>
        <dbReference type="Rhea" id="RHEA:46608"/>
        <dbReference type="Rhea" id="RHEA-COMP:11060"/>
        <dbReference type="Rhea" id="RHEA-COMP:11605"/>
        <dbReference type="ChEBI" id="CHEBI:15378"/>
        <dbReference type="ChEBI" id="CHEBI:30013"/>
        <dbReference type="ChEBI" id="CHEBI:30616"/>
        <dbReference type="ChEBI" id="CHEBI:61977"/>
        <dbReference type="ChEBI" id="CHEBI:456216"/>
        <dbReference type="EC" id="2.7.11.1"/>
    </reaction>
</comment>
<evidence type="ECO:0000256" key="7">
    <source>
        <dbReference type="ARBA" id="ARBA00047899"/>
    </source>
</evidence>
<dbReference type="Pfam" id="PF00069">
    <property type="entry name" value="Pkinase"/>
    <property type="match status" value="2"/>
</dbReference>
<dbReference type="GeneID" id="71989458"/>
<feature type="compositionally biased region" description="Basic and acidic residues" evidence="9">
    <location>
        <begin position="68"/>
        <end position="94"/>
    </location>
</feature>
<dbReference type="Gene3D" id="1.10.510.10">
    <property type="entry name" value="Transferase(Phosphotransferase) domain 1"/>
    <property type="match status" value="1"/>
</dbReference>
<name>A0A9Q8PGR7_PASFU</name>
<dbReference type="InterPro" id="IPR011009">
    <property type="entry name" value="Kinase-like_dom_sf"/>
</dbReference>
<dbReference type="GO" id="GO:0035556">
    <property type="term" value="P:intracellular signal transduction"/>
    <property type="evidence" value="ECO:0007669"/>
    <property type="project" value="TreeGrafter"/>
</dbReference>
<organism evidence="12 13">
    <name type="scientific">Passalora fulva</name>
    <name type="common">Tomato leaf mold</name>
    <name type="synonym">Cladosporium fulvum</name>
    <dbReference type="NCBI Taxonomy" id="5499"/>
    <lineage>
        <taxon>Eukaryota</taxon>
        <taxon>Fungi</taxon>
        <taxon>Dikarya</taxon>
        <taxon>Ascomycota</taxon>
        <taxon>Pezizomycotina</taxon>
        <taxon>Dothideomycetes</taxon>
        <taxon>Dothideomycetidae</taxon>
        <taxon>Mycosphaerellales</taxon>
        <taxon>Mycosphaerellaceae</taxon>
        <taxon>Fulvia</taxon>
    </lineage>
</organism>
<dbReference type="PROSITE" id="PS50011">
    <property type="entry name" value="PROTEIN_KINASE_DOM"/>
    <property type="match status" value="1"/>
</dbReference>
<evidence type="ECO:0000259" key="11">
    <source>
        <dbReference type="PROSITE" id="PS51285"/>
    </source>
</evidence>
<dbReference type="PANTHER" id="PTHR24356">
    <property type="entry name" value="SERINE/THREONINE-PROTEIN KINASE"/>
    <property type="match status" value="1"/>
</dbReference>
<evidence type="ECO:0000256" key="9">
    <source>
        <dbReference type="SAM" id="MobiDB-lite"/>
    </source>
</evidence>
<dbReference type="KEGG" id="ffu:CLAFUR5_09580"/>
<proteinExistence type="predicted"/>
<reference evidence="12" key="2">
    <citation type="journal article" date="2022" name="Microb. Genom.">
        <title>A chromosome-scale genome assembly of the tomato pathogen Cladosporium fulvum reveals a compartmentalized genome architecture and the presence of a dispensable chromosome.</title>
        <authorList>
            <person name="Zaccaron A.Z."/>
            <person name="Chen L.H."/>
            <person name="Samaras A."/>
            <person name="Stergiopoulos I."/>
        </authorList>
    </citation>
    <scope>NUCLEOTIDE SEQUENCE</scope>
    <source>
        <strain evidence="12">Race5_Kim</strain>
    </source>
</reference>
<keyword evidence="6" id="KW-0067">ATP-binding</keyword>
<protein>
    <recommendedName>
        <fullName evidence="1">non-specific serine/threonine protein kinase</fullName>
        <ecNumber evidence="1">2.7.11.1</ecNumber>
    </recommendedName>
</protein>
<evidence type="ECO:0000313" key="12">
    <source>
        <dbReference type="EMBL" id="UJO22173.1"/>
    </source>
</evidence>
<dbReference type="Proteomes" id="UP000756132">
    <property type="component" value="Chromosome 9"/>
</dbReference>
<accession>A0A9Q8PGR7</accession>
<dbReference type="SUPFAM" id="SSF56112">
    <property type="entry name" value="Protein kinase-like (PK-like)"/>
    <property type="match status" value="1"/>
</dbReference>
<dbReference type="GO" id="GO:0004674">
    <property type="term" value="F:protein serine/threonine kinase activity"/>
    <property type="evidence" value="ECO:0007669"/>
    <property type="project" value="UniProtKB-KW"/>
</dbReference>
<dbReference type="OrthoDB" id="3638488at2759"/>
<sequence>MKWIHRDVKPDNFLISASGHLKISDFGLAFNGHWAHCQAYYNEQRETLLEKIGIKIHGDEFDAQEELDGQRDGTDSKGKSPLRSDPEEGARREGLLNWRNRTERRKLARSVVGTSQYMAPEVVQGLPYDGRCDWWSIAIILYECLYGRTPFYCENRQKTKEAIVNHRAALDFPDNERWARPTSDAKRWLPAPTHVAIELMQQLLTDKEARLSSRQYRAREVGLGRRLSAASNTNSLLTRHVYPNGAEEIKTHKFFHGIPWSQMHMMTPPFVPRVKENQSITKYFEDEKDIVSNDSSSYISIKDKISREQLDRGLSDSDLAQVLGHHYPRWKAERTKIEKHELGLEDCSDDELQRIKEHCGTNYEHWRAERVVEVAEARIEQGCEEPPPYGLQNGGKREQKRARDKMLRDPVVGKQCLELRKKGAFFGYTYRRPRTLELREVGNGRVRRSGGAVGGRPTILPVSEGVEKGSGRLRVQGFPGEIKEKEKEKEG</sequence>
<evidence type="ECO:0000256" key="4">
    <source>
        <dbReference type="ARBA" id="ARBA00022741"/>
    </source>
</evidence>
<dbReference type="PANTHER" id="PTHR24356:SF400">
    <property type="entry name" value="SERINE_THREONINE-PROTEIN KINASE CBK1"/>
    <property type="match status" value="1"/>
</dbReference>
<evidence type="ECO:0000256" key="8">
    <source>
        <dbReference type="ARBA" id="ARBA00048679"/>
    </source>
</evidence>
<feature type="region of interest" description="Disordered" evidence="9">
    <location>
        <begin position="448"/>
        <end position="491"/>
    </location>
</feature>
<gene>
    <name evidence="12" type="ORF">CLAFUR5_09580</name>
</gene>
<feature type="domain" description="Protein kinase" evidence="10">
    <location>
        <begin position="1"/>
        <end position="223"/>
    </location>
</feature>
<keyword evidence="4" id="KW-0547">Nucleotide-binding</keyword>
<comment type="catalytic activity">
    <reaction evidence="8">
        <text>L-seryl-[protein] + ATP = O-phospho-L-seryl-[protein] + ADP + H(+)</text>
        <dbReference type="Rhea" id="RHEA:17989"/>
        <dbReference type="Rhea" id="RHEA-COMP:9863"/>
        <dbReference type="Rhea" id="RHEA-COMP:11604"/>
        <dbReference type="ChEBI" id="CHEBI:15378"/>
        <dbReference type="ChEBI" id="CHEBI:29999"/>
        <dbReference type="ChEBI" id="CHEBI:30616"/>
        <dbReference type="ChEBI" id="CHEBI:83421"/>
        <dbReference type="ChEBI" id="CHEBI:456216"/>
        <dbReference type="EC" id="2.7.11.1"/>
    </reaction>
</comment>
<reference evidence="12" key="1">
    <citation type="submission" date="2021-12" db="EMBL/GenBank/DDBJ databases">
        <authorList>
            <person name="Zaccaron A."/>
            <person name="Stergiopoulos I."/>
        </authorList>
    </citation>
    <scope>NUCLEOTIDE SEQUENCE</scope>
    <source>
        <strain evidence="12">Race5_Kim</strain>
    </source>
</reference>
<feature type="region of interest" description="Disordered" evidence="9">
    <location>
        <begin position="385"/>
        <end position="405"/>
    </location>
</feature>
<dbReference type="OMA" id="DNERWAR"/>
<evidence type="ECO:0000313" key="13">
    <source>
        <dbReference type="Proteomes" id="UP000756132"/>
    </source>
</evidence>